<dbReference type="Proteomes" id="UP001190640">
    <property type="component" value="Chromosome 2"/>
</dbReference>
<proteinExistence type="predicted"/>
<feature type="region of interest" description="Disordered" evidence="4">
    <location>
        <begin position="542"/>
        <end position="565"/>
    </location>
</feature>
<dbReference type="PROSITE" id="PS51132">
    <property type="entry name" value="OLF"/>
    <property type="match status" value="1"/>
</dbReference>
<evidence type="ECO:0000256" key="4">
    <source>
        <dbReference type="SAM" id="MobiDB-lite"/>
    </source>
</evidence>
<dbReference type="PANTHER" id="PTHR23192:SF7">
    <property type="entry name" value="OLFACTOMEDIN-4"/>
    <property type="match status" value="1"/>
</dbReference>
<dbReference type="AlphaFoldDB" id="A0AA97IV01"/>
<dbReference type="InterPro" id="IPR050605">
    <property type="entry name" value="Olfactomedin-like_domain"/>
</dbReference>
<keyword evidence="2" id="KW-0964">Secreted</keyword>
<dbReference type="GO" id="GO:0007165">
    <property type="term" value="P:signal transduction"/>
    <property type="evidence" value="ECO:0007669"/>
    <property type="project" value="TreeGrafter"/>
</dbReference>
<evidence type="ECO:0000313" key="7">
    <source>
        <dbReference type="Proteomes" id="UP001190640"/>
    </source>
</evidence>
<evidence type="ECO:0000313" key="8">
    <source>
        <dbReference type="RefSeq" id="XP_054826065.1"/>
    </source>
</evidence>
<dbReference type="RefSeq" id="XP_054826065.1">
    <property type="nucleotide sequence ID" value="XM_054970090.1"/>
</dbReference>
<dbReference type="SMART" id="SM00284">
    <property type="entry name" value="OLF"/>
    <property type="match status" value="1"/>
</dbReference>
<dbReference type="GeneID" id="129323555"/>
<feature type="signal peptide" evidence="5">
    <location>
        <begin position="1"/>
        <end position="18"/>
    </location>
</feature>
<evidence type="ECO:0000256" key="3">
    <source>
        <dbReference type="PROSITE-ProRule" id="PRU00446"/>
    </source>
</evidence>
<dbReference type="KEGG" id="emc:129323555"/>
<dbReference type="InterPro" id="IPR003112">
    <property type="entry name" value="Olfac-like_dom"/>
</dbReference>
<gene>
    <name evidence="8" type="primary">LOC129323555</name>
</gene>
<evidence type="ECO:0000256" key="2">
    <source>
        <dbReference type="ARBA" id="ARBA00022525"/>
    </source>
</evidence>
<evidence type="ECO:0000256" key="1">
    <source>
        <dbReference type="ARBA" id="ARBA00004613"/>
    </source>
</evidence>
<comment type="caution">
    <text evidence="3">Lacks conserved residue(s) required for the propagation of feature annotation.</text>
</comment>
<comment type="subcellular location">
    <subcellularLocation>
        <location evidence="1">Secreted</location>
    </subcellularLocation>
</comment>
<organism evidence="7 8">
    <name type="scientific">Eublepharis macularius</name>
    <name type="common">Leopard gecko</name>
    <name type="synonym">Cyrtodactylus macularius</name>
    <dbReference type="NCBI Taxonomy" id="481883"/>
    <lineage>
        <taxon>Eukaryota</taxon>
        <taxon>Metazoa</taxon>
        <taxon>Chordata</taxon>
        <taxon>Craniata</taxon>
        <taxon>Vertebrata</taxon>
        <taxon>Euteleostomi</taxon>
        <taxon>Lepidosauria</taxon>
        <taxon>Squamata</taxon>
        <taxon>Bifurcata</taxon>
        <taxon>Gekkota</taxon>
        <taxon>Eublepharidae</taxon>
        <taxon>Eublepharinae</taxon>
        <taxon>Eublepharis</taxon>
    </lineage>
</organism>
<reference evidence="8" key="1">
    <citation type="submission" date="2025-08" db="UniProtKB">
        <authorList>
            <consortium name="RefSeq"/>
        </authorList>
    </citation>
    <scope>IDENTIFICATION</scope>
    <source>
        <tissue evidence="8">Blood</tissue>
    </source>
</reference>
<dbReference type="GO" id="GO:0005615">
    <property type="term" value="C:extracellular space"/>
    <property type="evidence" value="ECO:0007669"/>
    <property type="project" value="TreeGrafter"/>
</dbReference>
<evidence type="ECO:0000259" key="6">
    <source>
        <dbReference type="PROSITE" id="PS51132"/>
    </source>
</evidence>
<dbReference type="Pfam" id="PF02191">
    <property type="entry name" value="OLF"/>
    <property type="match status" value="1"/>
</dbReference>
<name>A0AA97IV01_EUBMA</name>
<evidence type="ECO:0000256" key="5">
    <source>
        <dbReference type="SAM" id="SignalP"/>
    </source>
</evidence>
<feature type="chain" id="PRO_5041705372" evidence="5">
    <location>
        <begin position="19"/>
        <end position="565"/>
    </location>
</feature>
<keyword evidence="5" id="KW-0732">Signal</keyword>
<accession>A0AA97IV01</accession>
<sequence>MTTPLMRLYFIVTSLVAADHIIFHDEAAMSNDENTECVCSMELPDTAFPSHMVVFLQDAYVNFTSDTEHEEEKVICNGPFNFLGATILAGVPLALPLLAAHTGLPVTEQLAGGAVGWQQHSAASPNSWERCAWSELVTAIHFRIIEFQDKMKNLTNIVDEIEKKGIKDEADYQKVKDAVNELDKMSKDLSTILNTTDMGIEDLLNKVNNISSMVWQLETFDENNVLATRREIDTLRKQLADCEEAAGNPNLGLPSAGLLRPEIGKCDNKILLNISKPFIVKLNWRGFSYKYGGWGKDFALETKNPGIYWVAPLNTDERLMETYRIYNSYKDLLLYRNQVERSLSQHIGLTWNYINCGQGSGMILYNNSFYYNCYNSRNLCKQNLANNRITRLKVNDAVFNNWFSYNGVNWQDFDFAGDEKGLWITYSTEKSKGKLVIGKVDPETLKILKTWQTSLNKPEVTNTFMICGVLYALKRVSAHKELIFFQYDTNTGKESTVEIIMEKLSDTAQSVSYNPNDHKVYMYNDGYLVTYDILFKYQPPRTRRSVPSYEGALSASGGRRQLAMV</sequence>
<keyword evidence="7" id="KW-1185">Reference proteome</keyword>
<feature type="domain" description="Olfactomedin-like" evidence="6">
    <location>
        <begin position="265"/>
        <end position="537"/>
    </location>
</feature>
<protein>
    <submittedName>
        <fullName evidence="8">Olfactomedin-like</fullName>
    </submittedName>
</protein>
<dbReference type="PANTHER" id="PTHR23192">
    <property type="entry name" value="OLFACTOMEDIN-RELATED"/>
    <property type="match status" value="1"/>
</dbReference>